<name>A0A809SF96_9PROT</name>
<protein>
    <submittedName>
        <fullName evidence="2">Uncharacterized protein</fullName>
    </submittedName>
</protein>
<dbReference type="InterPro" id="IPR007470">
    <property type="entry name" value="HemX"/>
</dbReference>
<feature type="transmembrane region" description="Helical" evidence="1">
    <location>
        <begin position="20"/>
        <end position="37"/>
    </location>
</feature>
<organism evidence="2 3">
    <name type="scientific">Sulfuriferula nivalis</name>
    <dbReference type="NCBI Taxonomy" id="2675298"/>
    <lineage>
        <taxon>Bacteria</taxon>
        <taxon>Pseudomonadati</taxon>
        <taxon>Pseudomonadota</taxon>
        <taxon>Betaproteobacteria</taxon>
        <taxon>Nitrosomonadales</taxon>
        <taxon>Sulfuricellaceae</taxon>
        <taxon>Sulfuriferula</taxon>
    </lineage>
</organism>
<reference evidence="3" key="1">
    <citation type="submission" date="2019-11" db="EMBL/GenBank/DDBJ databases">
        <title>Isolation and characterization of a novel species in the genus Sulfuriferula.</title>
        <authorList>
            <person name="Mochizuki J."/>
            <person name="Kojima H."/>
            <person name="Fukui M."/>
        </authorList>
    </citation>
    <scope>NUCLEOTIDE SEQUENCE [LARGE SCALE GENOMIC DNA]</scope>
    <source>
        <strain evidence="3">SGTM</strain>
    </source>
</reference>
<dbReference type="Proteomes" id="UP000463939">
    <property type="component" value="Chromosome"/>
</dbReference>
<dbReference type="Pfam" id="PF04375">
    <property type="entry name" value="HemX"/>
    <property type="match status" value="1"/>
</dbReference>
<evidence type="ECO:0000313" key="3">
    <source>
        <dbReference type="Proteomes" id="UP000463939"/>
    </source>
</evidence>
<keyword evidence="1" id="KW-1133">Transmembrane helix</keyword>
<keyword evidence="1" id="KW-0472">Membrane</keyword>
<keyword evidence="1" id="KW-0812">Transmembrane</keyword>
<proteinExistence type="predicted"/>
<dbReference type="PANTHER" id="PTHR38043:SF1">
    <property type="entry name" value="PROTEIN HEMX"/>
    <property type="match status" value="1"/>
</dbReference>
<dbReference type="PANTHER" id="PTHR38043">
    <property type="entry name" value="PROTEIN HEMX"/>
    <property type="match status" value="1"/>
</dbReference>
<dbReference type="EMBL" id="AP021881">
    <property type="protein sequence ID" value="BBP02077.1"/>
    <property type="molecule type" value="Genomic_DNA"/>
</dbReference>
<dbReference type="RefSeq" id="WP_162085768.1">
    <property type="nucleotide sequence ID" value="NZ_AP021881.1"/>
</dbReference>
<gene>
    <name evidence="2" type="ORF">SFSGTM_27850</name>
</gene>
<evidence type="ECO:0000256" key="1">
    <source>
        <dbReference type="SAM" id="Phobius"/>
    </source>
</evidence>
<evidence type="ECO:0000313" key="2">
    <source>
        <dbReference type="EMBL" id="BBP02077.1"/>
    </source>
</evidence>
<keyword evidence="3" id="KW-1185">Reference proteome</keyword>
<sequence length="339" mass="37367">MSDANDQPDLLDKIGDYFDPALIIAVLALAFAGWQWWQTRVELSTLRIEVSQRLTTANDAAQASRTLSQQTADNSRDMAIRLGEIQAKLADSQNQQLALEALYRDMSKSRDDATLADIEQTVLTANQQLQLAGNVKATIIALQNADTRLQSIDKPQFTNLRRALKADIQRLQSLPQVDTVGITLALDSLIANIDSLPLSSDHEIPATSPTVAPKLTTVGAAHEFSQEMWHEIKGLVQIRRVDTPDNALLAPEQSYFLRQNLKLRLLTARIALFAHDETSYKTDLIAAKTWLAQYFSTHDSRTAKASKQIDSLIGSPISIQLPTLAESIAALQSSRLGSK</sequence>
<accession>A0A809SF96</accession>
<dbReference type="AlphaFoldDB" id="A0A809SF96"/>
<dbReference type="KEGG" id="sniv:SFSGTM_27850"/>